<gene>
    <name evidence="1" type="ORF">LENED_009059</name>
</gene>
<dbReference type="EMBL" id="BDGU01000395">
    <property type="protein sequence ID" value="GAW07092.1"/>
    <property type="molecule type" value="Genomic_DNA"/>
</dbReference>
<reference evidence="1 2" key="2">
    <citation type="submission" date="2017-02" db="EMBL/GenBank/DDBJ databases">
        <title>A genome survey and senescence transcriptome analysis in Lentinula edodes.</title>
        <authorList>
            <person name="Sakamoto Y."/>
            <person name="Nakade K."/>
            <person name="Sato S."/>
            <person name="Yoshida Y."/>
            <person name="Miyazaki K."/>
            <person name="Natsume S."/>
            <person name="Konno N."/>
        </authorList>
    </citation>
    <scope>NUCLEOTIDE SEQUENCE [LARGE SCALE GENOMIC DNA]</scope>
    <source>
        <strain evidence="1 2">NBRC 111202</strain>
    </source>
</reference>
<keyword evidence="2" id="KW-1185">Reference proteome</keyword>
<evidence type="ECO:0000313" key="1">
    <source>
        <dbReference type="EMBL" id="GAW07092.1"/>
    </source>
</evidence>
<name>A0A1Q3EIS3_LENED</name>
<evidence type="ECO:0000313" key="2">
    <source>
        <dbReference type="Proteomes" id="UP000188533"/>
    </source>
</evidence>
<dbReference type="Proteomes" id="UP000188533">
    <property type="component" value="Unassembled WGS sequence"/>
</dbReference>
<organism evidence="1 2">
    <name type="scientific">Lentinula edodes</name>
    <name type="common">Shiitake mushroom</name>
    <name type="synonym">Lentinus edodes</name>
    <dbReference type="NCBI Taxonomy" id="5353"/>
    <lineage>
        <taxon>Eukaryota</taxon>
        <taxon>Fungi</taxon>
        <taxon>Dikarya</taxon>
        <taxon>Basidiomycota</taxon>
        <taxon>Agaricomycotina</taxon>
        <taxon>Agaricomycetes</taxon>
        <taxon>Agaricomycetidae</taxon>
        <taxon>Agaricales</taxon>
        <taxon>Marasmiineae</taxon>
        <taxon>Omphalotaceae</taxon>
        <taxon>Lentinula</taxon>
    </lineage>
</organism>
<protein>
    <submittedName>
        <fullName evidence="1">Uncharacterized protein</fullName>
    </submittedName>
</protein>
<reference evidence="1 2" key="1">
    <citation type="submission" date="2016-08" db="EMBL/GenBank/DDBJ databases">
        <authorList>
            <consortium name="Lentinula edodes genome sequencing consortium"/>
            <person name="Sakamoto Y."/>
            <person name="Nakade K."/>
            <person name="Sato S."/>
            <person name="Yoshida Y."/>
            <person name="Miyazaki K."/>
            <person name="Natsume S."/>
            <person name="Konno N."/>
        </authorList>
    </citation>
    <scope>NUCLEOTIDE SEQUENCE [LARGE SCALE GENOMIC DNA]</scope>
    <source>
        <strain evidence="1 2">NBRC 111202</strain>
    </source>
</reference>
<comment type="caution">
    <text evidence="1">The sequence shown here is derived from an EMBL/GenBank/DDBJ whole genome shotgun (WGS) entry which is preliminary data.</text>
</comment>
<accession>A0A1Q3EIS3</accession>
<sequence length="69" mass="7730">MKNILKCRMISVTLVWPLHLPKHDSDHDEFGVCFLISSQMLRNHALLPPAQALETTHGAHPTPLDTCSD</sequence>
<proteinExistence type="predicted"/>
<dbReference type="AlphaFoldDB" id="A0A1Q3EIS3"/>